<comment type="function">
    <text evidence="8">With S4 and S12 plays an important role in translational accuracy.</text>
</comment>
<gene>
    <name evidence="8 12" type="primary">rpsE</name>
    <name evidence="12" type="ORF">IPF40_00975</name>
    <name evidence="13" type="ORF">IPI13_11275</name>
    <name evidence="14" type="ORF">IPP00_08590</name>
</gene>
<keyword evidence="2 8" id="KW-0699">rRNA-binding</keyword>
<dbReference type="Proteomes" id="UP000726105">
    <property type="component" value="Unassembled WGS sequence"/>
</dbReference>
<dbReference type="Pfam" id="PF03719">
    <property type="entry name" value="Ribosomal_S5_C"/>
    <property type="match status" value="1"/>
</dbReference>
<feature type="compositionally biased region" description="Gly residues" evidence="10">
    <location>
        <begin position="9"/>
        <end position="20"/>
    </location>
</feature>
<dbReference type="PANTHER" id="PTHR48277:SF1">
    <property type="entry name" value="MITOCHONDRIAL RIBOSOMAL PROTEIN S5"/>
    <property type="match status" value="1"/>
</dbReference>
<comment type="domain">
    <text evidence="8">The N-terminal domain interacts with the head of the 30S subunit; the C-terminal domain interacts with the body and contacts protein S4. The interaction surface between S4 and S5 is involved in control of translational fidelity.</text>
</comment>
<feature type="compositionally biased region" description="Basic and acidic residues" evidence="10">
    <location>
        <begin position="21"/>
        <end position="45"/>
    </location>
</feature>
<name>A0A934X378_9MICO</name>
<evidence type="ECO:0000256" key="10">
    <source>
        <dbReference type="SAM" id="MobiDB-lite"/>
    </source>
</evidence>
<dbReference type="FunFam" id="3.30.230.10:FF:000002">
    <property type="entry name" value="30S ribosomal protein S5"/>
    <property type="match status" value="1"/>
</dbReference>
<keyword evidence="3 8" id="KW-0694">RNA-binding</keyword>
<feature type="region of interest" description="Disordered" evidence="10">
    <location>
        <begin position="1"/>
        <end position="45"/>
    </location>
</feature>
<evidence type="ECO:0000313" key="16">
    <source>
        <dbReference type="Proteomes" id="UP000726105"/>
    </source>
</evidence>
<dbReference type="FunFam" id="3.30.160.20:FF:000001">
    <property type="entry name" value="30S ribosomal protein S5"/>
    <property type="match status" value="1"/>
</dbReference>
<dbReference type="SUPFAM" id="SSF54211">
    <property type="entry name" value="Ribosomal protein S5 domain 2-like"/>
    <property type="match status" value="1"/>
</dbReference>
<keyword evidence="4 8" id="KW-0689">Ribosomal protein</keyword>
<evidence type="ECO:0000259" key="11">
    <source>
        <dbReference type="PROSITE" id="PS50881"/>
    </source>
</evidence>
<dbReference type="Gene3D" id="3.30.230.10">
    <property type="match status" value="1"/>
</dbReference>
<evidence type="ECO:0000256" key="3">
    <source>
        <dbReference type="ARBA" id="ARBA00022884"/>
    </source>
</evidence>
<evidence type="ECO:0000256" key="9">
    <source>
        <dbReference type="RuleBase" id="RU003823"/>
    </source>
</evidence>
<accession>A0A934X378</accession>
<dbReference type="GO" id="GO:0015935">
    <property type="term" value="C:small ribosomal subunit"/>
    <property type="evidence" value="ECO:0007669"/>
    <property type="project" value="InterPro"/>
</dbReference>
<dbReference type="Pfam" id="PF00333">
    <property type="entry name" value="Ribosomal_S5"/>
    <property type="match status" value="1"/>
</dbReference>
<dbReference type="Proteomes" id="UP000886632">
    <property type="component" value="Unassembled WGS sequence"/>
</dbReference>
<comment type="similarity">
    <text evidence="1 8 9">Belongs to the universal ribosomal protein uS5 family.</text>
</comment>
<evidence type="ECO:0000313" key="13">
    <source>
        <dbReference type="EMBL" id="MBK7273706.1"/>
    </source>
</evidence>
<sequence>MPGPQRRGTGAGAGTAAGGESGERRGRGGRDGRDGRRDSREQEKSQYLERVVTINRVAKVVKGGRRFSFTALVVVGDGDGTVGVGYGKAKEVPAAIAKGVEEAKKAFFKVPRNQGTIPHPVQGEAAAGVVLLRPAAPGTGVIAGGPVRAVLECAGIHDVLSKSLGSSNAINIVHATVAALRQLERPESVAARRGKAVEDVAPAAMLRAQAAAAAKSAAAKADKVGA</sequence>
<comment type="function">
    <text evidence="8">Located at the back of the 30S subunit body where it stabilizes the conformation of the head with respect to the body.</text>
</comment>
<evidence type="ECO:0000256" key="7">
    <source>
        <dbReference type="ARBA" id="ARBA00062000"/>
    </source>
</evidence>
<dbReference type="NCBIfam" id="TIGR01021">
    <property type="entry name" value="rpsE_bact"/>
    <property type="match status" value="1"/>
</dbReference>
<proteinExistence type="inferred from homology"/>
<evidence type="ECO:0000256" key="4">
    <source>
        <dbReference type="ARBA" id="ARBA00022980"/>
    </source>
</evidence>
<dbReference type="GO" id="GO:0003735">
    <property type="term" value="F:structural constituent of ribosome"/>
    <property type="evidence" value="ECO:0007669"/>
    <property type="project" value="UniProtKB-UniRule"/>
</dbReference>
<dbReference type="InterPro" id="IPR018192">
    <property type="entry name" value="Ribosomal_uS5_N_CS"/>
</dbReference>
<dbReference type="EMBL" id="JADKGK010000020">
    <property type="protein sequence ID" value="MBL0004021.1"/>
    <property type="molecule type" value="Genomic_DNA"/>
</dbReference>
<dbReference type="GO" id="GO:0005737">
    <property type="term" value="C:cytoplasm"/>
    <property type="evidence" value="ECO:0007669"/>
    <property type="project" value="UniProtKB-ARBA"/>
</dbReference>
<comment type="subunit">
    <text evidence="7 8">Part of the 30S ribosomal subunit. Contacts proteins S4 and S8.</text>
</comment>
<dbReference type="EMBL" id="JADIXZ010000001">
    <property type="protein sequence ID" value="MBK6299669.1"/>
    <property type="molecule type" value="Genomic_DNA"/>
</dbReference>
<feature type="domain" description="S5 DRBM" evidence="11">
    <location>
        <begin position="47"/>
        <end position="110"/>
    </location>
</feature>
<dbReference type="PANTHER" id="PTHR48277">
    <property type="entry name" value="MITOCHONDRIAL RIBOSOMAL PROTEIN S5"/>
    <property type="match status" value="1"/>
</dbReference>
<dbReference type="Gene3D" id="3.30.160.20">
    <property type="match status" value="1"/>
</dbReference>
<keyword evidence="5 8" id="KW-0687">Ribonucleoprotein</keyword>
<evidence type="ECO:0000256" key="5">
    <source>
        <dbReference type="ARBA" id="ARBA00023274"/>
    </source>
</evidence>
<dbReference type="InterPro" id="IPR020568">
    <property type="entry name" value="Ribosomal_Su5_D2-typ_SF"/>
</dbReference>
<reference evidence="15 16" key="1">
    <citation type="submission" date="2020-10" db="EMBL/GenBank/DDBJ databases">
        <title>Connecting structure to function with the recovery of over 1000 high-quality activated sludge metagenome-assembled genomes encoding full-length rRNA genes using long-read sequencing.</title>
        <authorList>
            <person name="Singleton C.M."/>
            <person name="Petriglieri F."/>
            <person name="Kristensen J.M."/>
            <person name="Kirkegaard R.H."/>
            <person name="Michaelsen T.Y."/>
            <person name="Andersen M.H."/>
            <person name="Karst S.M."/>
            <person name="Dueholm M.S."/>
            <person name="Nielsen P.H."/>
            <person name="Albertsen M."/>
        </authorList>
    </citation>
    <scope>NUCLEOTIDE SEQUENCE [LARGE SCALE GENOMIC DNA]</scope>
    <source>
        <strain evidence="12">AalE_18-Q3-R2-46_BAT3C.188</strain>
        <strain evidence="13">Ega_18-Q3-R5-49_MAXAC.001</strain>
        <strain evidence="14">Ribe_18-Q3-R11-54_MAXAC.001</strain>
    </source>
</reference>
<comment type="caution">
    <text evidence="12">The sequence shown here is derived from an EMBL/GenBank/DDBJ whole genome shotgun (WGS) entry which is preliminary data.</text>
</comment>
<evidence type="ECO:0000256" key="6">
    <source>
        <dbReference type="ARBA" id="ARBA00035255"/>
    </source>
</evidence>
<dbReference type="GO" id="GO:0019843">
    <property type="term" value="F:rRNA binding"/>
    <property type="evidence" value="ECO:0007669"/>
    <property type="project" value="UniProtKB-UniRule"/>
</dbReference>
<dbReference type="PROSITE" id="PS00585">
    <property type="entry name" value="RIBOSOMAL_S5"/>
    <property type="match status" value="1"/>
</dbReference>
<dbReference type="Proteomes" id="UP000718281">
    <property type="component" value="Unassembled WGS sequence"/>
</dbReference>
<evidence type="ECO:0000313" key="15">
    <source>
        <dbReference type="Proteomes" id="UP000718281"/>
    </source>
</evidence>
<evidence type="ECO:0000256" key="2">
    <source>
        <dbReference type="ARBA" id="ARBA00022730"/>
    </source>
</evidence>
<dbReference type="EMBL" id="JADJIB010000004">
    <property type="protein sequence ID" value="MBK7273706.1"/>
    <property type="molecule type" value="Genomic_DNA"/>
</dbReference>
<dbReference type="InterPro" id="IPR005712">
    <property type="entry name" value="Ribosomal_uS5_bac-type"/>
</dbReference>
<dbReference type="SUPFAM" id="SSF54768">
    <property type="entry name" value="dsRNA-binding domain-like"/>
    <property type="match status" value="1"/>
</dbReference>
<protein>
    <recommendedName>
        <fullName evidence="6 8">Small ribosomal subunit protein uS5</fullName>
    </recommendedName>
</protein>
<dbReference type="PROSITE" id="PS50881">
    <property type="entry name" value="S5_DSRBD"/>
    <property type="match status" value="1"/>
</dbReference>
<evidence type="ECO:0000313" key="12">
    <source>
        <dbReference type="EMBL" id="MBK6299669.1"/>
    </source>
</evidence>
<dbReference type="AlphaFoldDB" id="A0A934X378"/>
<evidence type="ECO:0000256" key="1">
    <source>
        <dbReference type="ARBA" id="ARBA00008945"/>
    </source>
</evidence>
<dbReference type="InterPro" id="IPR000851">
    <property type="entry name" value="Ribosomal_uS5"/>
</dbReference>
<dbReference type="InterPro" id="IPR014721">
    <property type="entry name" value="Ribsml_uS5_D2-typ_fold_subgr"/>
</dbReference>
<organism evidence="12 15">
    <name type="scientific">Candidatus Phosphoribacter hodrii</name>
    <dbReference type="NCBI Taxonomy" id="2953743"/>
    <lineage>
        <taxon>Bacteria</taxon>
        <taxon>Bacillati</taxon>
        <taxon>Actinomycetota</taxon>
        <taxon>Actinomycetes</taxon>
        <taxon>Micrococcales</taxon>
        <taxon>Dermatophilaceae</taxon>
        <taxon>Candidatus Phosphoribacter</taxon>
    </lineage>
</organism>
<evidence type="ECO:0000256" key="8">
    <source>
        <dbReference type="HAMAP-Rule" id="MF_01307"/>
    </source>
</evidence>
<dbReference type="GO" id="GO:0006412">
    <property type="term" value="P:translation"/>
    <property type="evidence" value="ECO:0007669"/>
    <property type="project" value="UniProtKB-UniRule"/>
</dbReference>
<dbReference type="InterPro" id="IPR013810">
    <property type="entry name" value="Ribosomal_uS5_N"/>
</dbReference>
<evidence type="ECO:0000313" key="14">
    <source>
        <dbReference type="EMBL" id="MBL0004021.1"/>
    </source>
</evidence>
<dbReference type="InterPro" id="IPR005324">
    <property type="entry name" value="Ribosomal_uS5_C"/>
</dbReference>
<dbReference type="GO" id="GO:0042254">
    <property type="term" value="P:ribosome biogenesis"/>
    <property type="evidence" value="ECO:0007669"/>
    <property type="project" value="UniProtKB-ARBA"/>
</dbReference>
<dbReference type="HAMAP" id="MF_01307_B">
    <property type="entry name" value="Ribosomal_uS5_B"/>
    <property type="match status" value="1"/>
</dbReference>